<evidence type="ECO:0000313" key="3">
    <source>
        <dbReference type="EMBL" id="PRX92557.1"/>
    </source>
</evidence>
<evidence type="ECO:0000256" key="2">
    <source>
        <dbReference type="SAM" id="Phobius"/>
    </source>
</evidence>
<feature type="transmembrane region" description="Helical" evidence="2">
    <location>
        <begin position="200"/>
        <end position="218"/>
    </location>
</feature>
<dbReference type="InterPro" id="IPR029063">
    <property type="entry name" value="SAM-dependent_MTases_sf"/>
</dbReference>
<feature type="transmembrane region" description="Helical" evidence="2">
    <location>
        <begin position="38"/>
        <end position="57"/>
    </location>
</feature>
<evidence type="ECO:0000256" key="1">
    <source>
        <dbReference type="ARBA" id="ARBA00023115"/>
    </source>
</evidence>
<sequence length="496" mass="50838">MNRTLATAVVVVSSAAVLVLEIVSIRLAAPFSGDTLETYTASIGVALAAIALGAKLGGDAADRTPPARLIGPVLLAAGVLTLVARPLVLLAGPWLRGAGPVTALLLVAVGIAVPVALLSAVPPLVVKTQLATVDETGTVVGRISAVGTVGSLAGTFLTGYVLIAMLPVSAVLAVTAVLLLGLGLWFGWKHRTPRRGRDRAATGAAAVLGAALLVAVPSPCDSETAYFCARVAADPERETGRSLYLDDLRHGYVDLADPAHLEIAYVRWLGGAVDALAPRPEPVHALHAGGGAFTLPRWVAATRPGSYNSVIELDPAVAETAREELGLRESAELAVRTGDARTAILAEPSARYDLVVGDAFGGPSVPWHLTTAEFAGEVRRVLAPGGAYLANVIDHPPLGFLGAEIATLRSVFGEVALVAPPERLAGEEGGNFVVVAGDHLPDRAVLDAALAAAEPSGTPPARTATTEQIDAIAGASRVLTDDYAPVDQLVTPYRTG</sequence>
<feature type="transmembrane region" description="Helical" evidence="2">
    <location>
        <begin position="138"/>
        <end position="163"/>
    </location>
</feature>
<dbReference type="AlphaFoldDB" id="A0A2T0PUH7"/>
<dbReference type="InterPro" id="IPR036259">
    <property type="entry name" value="MFS_trans_sf"/>
</dbReference>
<dbReference type="EMBL" id="PVZC01000010">
    <property type="protein sequence ID" value="PRX92557.1"/>
    <property type="molecule type" value="Genomic_DNA"/>
</dbReference>
<keyword evidence="4" id="KW-1185">Reference proteome</keyword>
<dbReference type="CDD" id="cd02440">
    <property type="entry name" value="AdoMet_MTases"/>
    <property type="match status" value="1"/>
</dbReference>
<evidence type="ECO:0008006" key="5">
    <source>
        <dbReference type="Google" id="ProtNLM"/>
    </source>
</evidence>
<name>A0A2T0PUH7_9ACTN</name>
<gene>
    <name evidence="3" type="ORF">CLV72_110319</name>
</gene>
<dbReference type="Gene3D" id="3.40.50.150">
    <property type="entry name" value="Vaccinia Virus protein VP39"/>
    <property type="match status" value="1"/>
</dbReference>
<keyword evidence="2" id="KW-0812">Transmembrane</keyword>
<dbReference type="SUPFAM" id="SSF103473">
    <property type="entry name" value="MFS general substrate transporter"/>
    <property type="match status" value="1"/>
</dbReference>
<evidence type="ECO:0000313" key="4">
    <source>
        <dbReference type="Proteomes" id="UP000237846"/>
    </source>
</evidence>
<dbReference type="GO" id="GO:0006596">
    <property type="term" value="P:polyamine biosynthetic process"/>
    <property type="evidence" value="ECO:0007669"/>
    <property type="project" value="UniProtKB-KW"/>
</dbReference>
<proteinExistence type="predicted"/>
<dbReference type="Proteomes" id="UP000237846">
    <property type="component" value="Unassembled WGS sequence"/>
</dbReference>
<dbReference type="PANTHER" id="PTHR43317">
    <property type="entry name" value="THERMOSPERMINE SYNTHASE ACAULIS5"/>
    <property type="match status" value="1"/>
</dbReference>
<accession>A0A2T0PUH7</accession>
<feature type="transmembrane region" description="Helical" evidence="2">
    <location>
        <begin position="69"/>
        <end position="91"/>
    </location>
</feature>
<keyword evidence="2" id="KW-1133">Transmembrane helix</keyword>
<protein>
    <recommendedName>
        <fullName evidence="5">Spermidine synthase</fullName>
    </recommendedName>
</protein>
<feature type="transmembrane region" description="Helical" evidence="2">
    <location>
        <begin position="169"/>
        <end position="188"/>
    </location>
</feature>
<keyword evidence="1" id="KW-0620">Polyamine biosynthesis</keyword>
<reference evidence="3 4" key="1">
    <citation type="submission" date="2018-03" db="EMBL/GenBank/DDBJ databases">
        <title>Genomic Encyclopedia of Archaeal and Bacterial Type Strains, Phase II (KMG-II): from individual species to whole genera.</title>
        <authorList>
            <person name="Goeker M."/>
        </authorList>
    </citation>
    <scope>NUCLEOTIDE SEQUENCE [LARGE SCALE GENOMIC DNA]</scope>
    <source>
        <strain evidence="3 4">DSM 45601</strain>
    </source>
</reference>
<feature type="transmembrane region" description="Helical" evidence="2">
    <location>
        <begin position="103"/>
        <end position="126"/>
    </location>
</feature>
<dbReference type="PANTHER" id="PTHR43317:SF1">
    <property type="entry name" value="THERMOSPERMINE SYNTHASE ACAULIS5"/>
    <property type="match status" value="1"/>
</dbReference>
<organism evidence="3 4">
    <name type="scientific">Allonocardiopsis opalescens</name>
    <dbReference type="NCBI Taxonomy" id="1144618"/>
    <lineage>
        <taxon>Bacteria</taxon>
        <taxon>Bacillati</taxon>
        <taxon>Actinomycetota</taxon>
        <taxon>Actinomycetes</taxon>
        <taxon>Streptosporangiales</taxon>
        <taxon>Allonocardiopsis</taxon>
    </lineage>
</organism>
<comment type="caution">
    <text evidence="3">The sequence shown here is derived from an EMBL/GenBank/DDBJ whole genome shotgun (WGS) entry which is preliminary data.</text>
</comment>
<keyword evidence="2" id="KW-0472">Membrane</keyword>
<dbReference type="NCBIfam" id="NF037959">
    <property type="entry name" value="MFS_SpdSyn"/>
    <property type="match status" value="1"/>
</dbReference>
<dbReference type="RefSeq" id="WP_106252923.1">
    <property type="nucleotide sequence ID" value="NZ_PVZC01000010.1"/>
</dbReference>
<dbReference type="OrthoDB" id="8221452at2"/>
<dbReference type="SUPFAM" id="SSF53335">
    <property type="entry name" value="S-adenosyl-L-methionine-dependent methyltransferases"/>
    <property type="match status" value="1"/>
</dbReference>